<gene>
    <name evidence="1" type="ORF">GMARGA_LOCUS46132</name>
</gene>
<name>A0ABN7XPL8_GIGMA</name>
<accession>A0ABN7XPL8</accession>
<proteinExistence type="predicted"/>
<reference evidence="1 2" key="1">
    <citation type="submission" date="2021-06" db="EMBL/GenBank/DDBJ databases">
        <authorList>
            <person name="Kallberg Y."/>
            <person name="Tangrot J."/>
            <person name="Rosling A."/>
        </authorList>
    </citation>
    <scope>NUCLEOTIDE SEQUENCE [LARGE SCALE GENOMIC DNA]</scope>
    <source>
        <strain evidence="1 2">120-4 pot B 10/14</strain>
    </source>
</reference>
<feature type="non-terminal residue" evidence="1">
    <location>
        <position position="1"/>
    </location>
</feature>
<organism evidence="1 2">
    <name type="scientific">Gigaspora margarita</name>
    <dbReference type="NCBI Taxonomy" id="4874"/>
    <lineage>
        <taxon>Eukaryota</taxon>
        <taxon>Fungi</taxon>
        <taxon>Fungi incertae sedis</taxon>
        <taxon>Mucoromycota</taxon>
        <taxon>Glomeromycotina</taxon>
        <taxon>Glomeromycetes</taxon>
        <taxon>Diversisporales</taxon>
        <taxon>Gigasporaceae</taxon>
        <taxon>Gigaspora</taxon>
    </lineage>
</organism>
<dbReference type="Proteomes" id="UP000789901">
    <property type="component" value="Unassembled WGS sequence"/>
</dbReference>
<evidence type="ECO:0000313" key="2">
    <source>
        <dbReference type="Proteomes" id="UP000789901"/>
    </source>
</evidence>
<comment type="caution">
    <text evidence="1">The sequence shown here is derived from an EMBL/GenBank/DDBJ whole genome shotgun (WGS) entry which is preliminary data.</text>
</comment>
<dbReference type="EMBL" id="CAJVQB010169292">
    <property type="protein sequence ID" value="CAG8857311.1"/>
    <property type="molecule type" value="Genomic_DNA"/>
</dbReference>
<sequence>LRHQHPAEHIPIRLPTYMNMPVLKFYLDLYFDDFGTFRNTYHSLGGVYLQVGNMPRRLRKQLRNHFIIGLVPFGRNLKDFIKVIINEIHQLEQGFIMNVNGVDCWISGGFAMVTADLPQGNDIAGVLRHNANIGCRSCKASKNNLTD</sequence>
<feature type="non-terminal residue" evidence="1">
    <location>
        <position position="147"/>
    </location>
</feature>
<protein>
    <submittedName>
        <fullName evidence="1">30934_t:CDS:1</fullName>
    </submittedName>
</protein>
<evidence type="ECO:0000313" key="1">
    <source>
        <dbReference type="EMBL" id="CAG8857311.1"/>
    </source>
</evidence>
<keyword evidence="2" id="KW-1185">Reference proteome</keyword>